<evidence type="ECO:0000313" key="2">
    <source>
        <dbReference type="EMBL" id="ADI23610.1"/>
    </source>
</evidence>
<dbReference type="InterPro" id="IPR051781">
    <property type="entry name" value="Metallo-dep_Hydrolase"/>
</dbReference>
<dbReference type="AlphaFoldDB" id="E7C836"/>
<dbReference type="GO" id="GO:0016810">
    <property type="term" value="F:hydrolase activity, acting on carbon-nitrogen (but not peptide) bonds"/>
    <property type="evidence" value="ECO:0007669"/>
    <property type="project" value="InterPro"/>
</dbReference>
<dbReference type="SUPFAM" id="SSF51556">
    <property type="entry name" value="Metallo-dependent hydrolases"/>
    <property type="match status" value="1"/>
</dbReference>
<evidence type="ECO:0000259" key="1">
    <source>
        <dbReference type="Pfam" id="PF01979"/>
    </source>
</evidence>
<accession>E7C836</accession>
<sequence>MSALYTGGMVFDGTNKPIEGHAVLVQGQRIDKVAPVGEFDGFSGRRVETTGGTLMPGLFDCHVHLCYDAAADPFTAMSKVDDAHIVIRALRHAQAALRGGVTTTRDCGGKDYLEFAVRDACNGGEFLGPTIRAAGRMICMTGGHGNRMGRVADGTDDVVKAVREQIHAGCDFVKIMATGGVMTPGVNPEDAHYTAEEMAAGIGEAGRFHRHTASHAQGRDGILNAVRGGIDSIEHGIFMDEVCCDEMKAAGTYLVPTLSAVNNILRHADQGIPAYAVEKSQRVAERHRTSVKMYYDAGGRIAMGTDAGTPFNRHGENALELEYMVDIGMSPLDALVSATSTAADLLRESERGRIQSGCFADLLVVNGDPSEAITMASRKENHRLVVKNGVAI</sequence>
<dbReference type="PANTHER" id="PTHR43135">
    <property type="entry name" value="ALPHA-D-RIBOSE 1-METHYLPHOSPHONATE 5-TRIPHOSPHATE DIPHOSPHATASE"/>
    <property type="match status" value="1"/>
</dbReference>
<dbReference type="SUPFAM" id="SSF51338">
    <property type="entry name" value="Composite domain of metallo-dependent hydrolases"/>
    <property type="match status" value="1"/>
</dbReference>
<dbReference type="InterPro" id="IPR011059">
    <property type="entry name" value="Metal-dep_hydrolase_composite"/>
</dbReference>
<dbReference type="InterPro" id="IPR006680">
    <property type="entry name" value="Amidohydro-rel"/>
</dbReference>
<dbReference type="Gene3D" id="2.30.40.10">
    <property type="entry name" value="Urease, subunit C, domain 1"/>
    <property type="match status" value="1"/>
</dbReference>
<reference evidence="2" key="1">
    <citation type="submission" date="2010-01" db="EMBL/GenBank/DDBJ databases">
        <title>Genome fragments of uncultured bacteria from the North Pacific subtropical Gyre.</title>
        <authorList>
            <person name="Pham V.D."/>
            <person name="Delong E.F."/>
        </authorList>
    </citation>
    <scope>NUCLEOTIDE SEQUENCE</scope>
</reference>
<dbReference type="Pfam" id="PF01979">
    <property type="entry name" value="Amidohydro_1"/>
    <property type="match status" value="1"/>
</dbReference>
<feature type="domain" description="Amidohydrolase-related" evidence="1">
    <location>
        <begin position="53"/>
        <end position="390"/>
    </location>
</feature>
<keyword evidence="2" id="KW-0378">Hydrolase</keyword>
<name>E7C836_9GAMM</name>
<organism evidence="2">
    <name type="scientific">uncultured gamma proteobacterium HF4000_06A21</name>
    <dbReference type="NCBI Taxonomy" id="723581"/>
    <lineage>
        <taxon>Bacteria</taxon>
        <taxon>Pseudomonadati</taxon>
        <taxon>Pseudomonadota</taxon>
        <taxon>Gammaproteobacteria</taxon>
        <taxon>environmental samples</taxon>
    </lineage>
</organism>
<dbReference type="CDD" id="cd01299">
    <property type="entry name" value="Met_dep_hydrolase_A"/>
    <property type="match status" value="1"/>
</dbReference>
<dbReference type="InterPro" id="IPR057744">
    <property type="entry name" value="OTAase-like"/>
</dbReference>
<proteinExistence type="predicted"/>
<dbReference type="InterPro" id="IPR032466">
    <property type="entry name" value="Metal_Hydrolase"/>
</dbReference>
<dbReference type="EMBL" id="GU568019">
    <property type="protein sequence ID" value="ADI23610.1"/>
    <property type="molecule type" value="Genomic_DNA"/>
</dbReference>
<protein>
    <submittedName>
        <fullName evidence="2">Imidazolonepropionase and related amidohydrolases</fullName>
    </submittedName>
</protein>
<dbReference type="PANTHER" id="PTHR43135:SF3">
    <property type="entry name" value="ALPHA-D-RIBOSE 1-METHYLPHOSPHONATE 5-TRIPHOSPHATE DIPHOSPHATASE"/>
    <property type="match status" value="1"/>
</dbReference>
<dbReference type="Gene3D" id="3.20.20.140">
    <property type="entry name" value="Metal-dependent hydrolases"/>
    <property type="match status" value="1"/>
</dbReference>